<gene>
    <name evidence="1" type="ORF">N783_19825</name>
</gene>
<organism evidence="1 2">
    <name type="scientific">Pontibacillus marinus BH030004 = DSM 16465</name>
    <dbReference type="NCBI Taxonomy" id="1385511"/>
    <lineage>
        <taxon>Bacteria</taxon>
        <taxon>Bacillati</taxon>
        <taxon>Bacillota</taxon>
        <taxon>Bacilli</taxon>
        <taxon>Bacillales</taxon>
        <taxon>Bacillaceae</taxon>
        <taxon>Pontibacillus</taxon>
    </lineage>
</organism>
<reference evidence="1 2" key="1">
    <citation type="submission" date="2013-08" db="EMBL/GenBank/DDBJ databases">
        <authorList>
            <person name="Huang J."/>
            <person name="Wang G."/>
        </authorList>
    </citation>
    <scope>NUCLEOTIDE SEQUENCE [LARGE SCALE GENOMIC DNA]</scope>
    <source>
        <strain evidence="1 2">BH030004</strain>
    </source>
</reference>
<keyword evidence="2" id="KW-1185">Reference proteome</keyword>
<name>A0A0A5GF44_9BACI</name>
<protein>
    <submittedName>
        <fullName evidence="1">Uncharacterized protein</fullName>
    </submittedName>
</protein>
<comment type="caution">
    <text evidence="1">The sequence shown here is derived from an EMBL/GenBank/DDBJ whole genome shotgun (WGS) entry which is preliminary data.</text>
</comment>
<proteinExistence type="predicted"/>
<evidence type="ECO:0000313" key="2">
    <source>
        <dbReference type="Proteomes" id="UP000030403"/>
    </source>
</evidence>
<evidence type="ECO:0000313" key="1">
    <source>
        <dbReference type="EMBL" id="KGX90609.1"/>
    </source>
</evidence>
<sequence>MTCVSLIKAGKPIVNEAFALEKAANRPQVKLTRS</sequence>
<accession>A0A0A5GF44</accession>
<dbReference type="AlphaFoldDB" id="A0A0A5GF44"/>
<dbReference type="EMBL" id="AVPF01000006">
    <property type="protein sequence ID" value="KGX90609.1"/>
    <property type="molecule type" value="Genomic_DNA"/>
</dbReference>
<dbReference type="Proteomes" id="UP000030403">
    <property type="component" value="Unassembled WGS sequence"/>
</dbReference>